<dbReference type="EC" id="1.-.-.-" evidence="3"/>
<name>A0A517ZKN2_9PLAN</name>
<dbReference type="Proteomes" id="UP000319383">
    <property type="component" value="Chromosome"/>
</dbReference>
<dbReference type="RefSeq" id="WP_145375015.1">
    <property type="nucleotide sequence ID" value="NZ_CP036276.1"/>
</dbReference>
<dbReference type="AlphaFoldDB" id="A0A517ZKN2"/>
<keyword evidence="4" id="KW-1185">Reference proteome</keyword>
<proteinExistence type="inferred from homology"/>
<dbReference type="InterPro" id="IPR036291">
    <property type="entry name" value="NAD(P)-bd_dom_sf"/>
</dbReference>
<comment type="similarity">
    <text evidence="1">Belongs to the short-chain dehydrogenases/reductases (SDR) family.</text>
</comment>
<dbReference type="InterPro" id="IPR002347">
    <property type="entry name" value="SDR_fam"/>
</dbReference>
<dbReference type="Pfam" id="PF00106">
    <property type="entry name" value="adh_short"/>
    <property type="match status" value="1"/>
</dbReference>
<dbReference type="Gene3D" id="3.40.50.720">
    <property type="entry name" value="NAD(P)-binding Rossmann-like Domain"/>
    <property type="match status" value="1"/>
</dbReference>
<dbReference type="SUPFAM" id="SSF51735">
    <property type="entry name" value="NAD(P)-binding Rossmann-fold domains"/>
    <property type="match status" value="1"/>
</dbReference>
<accession>A0A517ZKN2</accession>
<dbReference type="GO" id="GO:0016020">
    <property type="term" value="C:membrane"/>
    <property type="evidence" value="ECO:0007669"/>
    <property type="project" value="TreeGrafter"/>
</dbReference>
<keyword evidence="2 3" id="KW-0560">Oxidoreductase</keyword>
<dbReference type="PANTHER" id="PTHR44196">
    <property type="entry name" value="DEHYDROGENASE/REDUCTASE SDR FAMILY MEMBER 7B"/>
    <property type="match status" value="1"/>
</dbReference>
<evidence type="ECO:0000313" key="4">
    <source>
        <dbReference type="Proteomes" id="UP000319383"/>
    </source>
</evidence>
<dbReference type="CDD" id="cd05233">
    <property type="entry name" value="SDR_c"/>
    <property type="match status" value="1"/>
</dbReference>
<dbReference type="PRINTS" id="PR00081">
    <property type="entry name" value="GDHRDH"/>
</dbReference>
<dbReference type="GO" id="GO:0016491">
    <property type="term" value="F:oxidoreductase activity"/>
    <property type="evidence" value="ECO:0007669"/>
    <property type="project" value="UniProtKB-KW"/>
</dbReference>
<evidence type="ECO:0000256" key="1">
    <source>
        <dbReference type="ARBA" id="ARBA00006484"/>
    </source>
</evidence>
<dbReference type="KEGG" id="sdyn:Mal52_14880"/>
<protein>
    <submittedName>
        <fullName evidence="3">Putative oxidoreductase</fullName>
        <ecNumber evidence="3">1.-.-.-</ecNumber>
    </submittedName>
</protein>
<organism evidence="3 4">
    <name type="scientific">Symmachiella dynata</name>
    <dbReference type="NCBI Taxonomy" id="2527995"/>
    <lineage>
        <taxon>Bacteria</taxon>
        <taxon>Pseudomonadati</taxon>
        <taxon>Planctomycetota</taxon>
        <taxon>Planctomycetia</taxon>
        <taxon>Planctomycetales</taxon>
        <taxon>Planctomycetaceae</taxon>
        <taxon>Symmachiella</taxon>
    </lineage>
</organism>
<sequence>MNSSDTGKIAVVVGASSGMGRAIAAALAAAGAHVVAAARRETALRELQQEAESNGHPLEIIPVDTTVQGDVERLIEETVAKFGRIDLLVYATGTNIPDRSLDALSPDTWEMMLSTNLTGAFLCTRAVVPVMRAGGGGLIVYLSTGAVQMPDVSGVAYQASKHGLTGLAHGTRVEEKANGIRTTIIFPGLCDTEILDKRPTPTPREVLDQALQPQDVADAVLFVAGLPARAVVPELQLFPSRL</sequence>
<evidence type="ECO:0000256" key="2">
    <source>
        <dbReference type="ARBA" id="ARBA00023002"/>
    </source>
</evidence>
<dbReference type="EMBL" id="CP036276">
    <property type="protein sequence ID" value="QDU43017.1"/>
    <property type="molecule type" value="Genomic_DNA"/>
</dbReference>
<dbReference type="PANTHER" id="PTHR44196:SF1">
    <property type="entry name" value="DEHYDROGENASE_REDUCTASE SDR FAMILY MEMBER 7B"/>
    <property type="match status" value="1"/>
</dbReference>
<reference evidence="3 4" key="1">
    <citation type="submission" date="2019-02" db="EMBL/GenBank/DDBJ databases">
        <title>Deep-cultivation of Planctomycetes and their phenomic and genomic characterization uncovers novel biology.</title>
        <authorList>
            <person name="Wiegand S."/>
            <person name="Jogler M."/>
            <person name="Boedeker C."/>
            <person name="Pinto D."/>
            <person name="Vollmers J."/>
            <person name="Rivas-Marin E."/>
            <person name="Kohn T."/>
            <person name="Peeters S.H."/>
            <person name="Heuer A."/>
            <person name="Rast P."/>
            <person name="Oberbeckmann S."/>
            <person name="Bunk B."/>
            <person name="Jeske O."/>
            <person name="Meyerdierks A."/>
            <person name="Storesund J.E."/>
            <person name="Kallscheuer N."/>
            <person name="Luecker S."/>
            <person name="Lage O.M."/>
            <person name="Pohl T."/>
            <person name="Merkel B.J."/>
            <person name="Hornburger P."/>
            <person name="Mueller R.-W."/>
            <person name="Bruemmer F."/>
            <person name="Labrenz M."/>
            <person name="Spormann A.M."/>
            <person name="Op den Camp H."/>
            <person name="Overmann J."/>
            <person name="Amann R."/>
            <person name="Jetten M.S.M."/>
            <person name="Mascher T."/>
            <person name="Medema M.H."/>
            <person name="Devos D.P."/>
            <person name="Kaster A.-K."/>
            <person name="Ovreas L."/>
            <person name="Rohde M."/>
            <person name="Galperin M.Y."/>
            <person name="Jogler C."/>
        </authorList>
    </citation>
    <scope>NUCLEOTIDE SEQUENCE [LARGE SCALE GENOMIC DNA]</scope>
    <source>
        <strain evidence="3 4">Mal52</strain>
    </source>
</reference>
<gene>
    <name evidence="3" type="ORF">Mal52_14880</name>
</gene>
<evidence type="ECO:0000313" key="3">
    <source>
        <dbReference type="EMBL" id="QDU43017.1"/>
    </source>
</evidence>